<dbReference type="RefSeq" id="WP_011373670.1">
    <property type="nucleotide sequence ID" value="NC_007575.1"/>
</dbReference>
<dbReference type="EMBL" id="CP000153">
    <property type="protein sequence ID" value="ABB45330.1"/>
    <property type="molecule type" value="Genomic_DNA"/>
</dbReference>
<dbReference type="STRING" id="326298.Suden_2056"/>
<evidence type="ECO:0000259" key="2">
    <source>
        <dbReference type="SMART" id="SM00849"/>
    </source>
</evidence>
<organism evidence="3 4">
    <name type="scientific">Sulfurimonas denitrificans (strain ATCC 33889 / DSM 1251)</name>
    <name type="common">Thiomicrospira denitrificans (strain ATCC 33889 / DSM 1251)</name>
    <dbReference type="NCBI Taxonomy" id="326298"/>
    <lineage>
        <taxon>Bacteria</taxon>
        <taxon>Pseudomonadati</taxon>
        <taxon>Campylobacterota</taxon>
        <taxon>Epsilonproteobacteria</taxon>
        <taxon>Campylobacterales</taxon>
        <taxon>Sulfurimonadaceae</taxon>
        <taxon>Sulfurimonas</taxon>
    </lineage>
</organism>
<keyword evidence="4" id="KW-1185">Reference proteome</keyword>
<evidence type="ECO:0000313" key="4">
    <source>
        <dbReference type="Proteomes" id="UP000002714"/>
    </source>
</evidence>
<dbReference type="AlphaFoldDB" id="Q30NV1"/>
<feature type="chain" id="PRO_5004219544" evidence="1">
    <location>
        <begin position="25"/>
        <end position="340"/>
    </location>
</feature>
<dbReference type="eggNOG" id="COG0491">
    <property type="taxonomic scope" value="Bacteria"/>
</dbReference>
<evidence type="ECO:0000313" key="3">
    <source>
        <dbReference type="EMBL" id="ABB45330.1"/>
    </source>
</evidence>
<feature type="signal peptide" evidence="1">
    <location>
        <begin position="1"/>
        <end position="24"/>
    </location>
</feature>
<dbReference type="InterPro" id="IPR001279">
    <property type="entry name" value="Metallo-B-lactamas"/>
</dbReference>
<dbReference type="Pfam" id="PF00753">
    <property type="entry name" value="Lactamase_B"/>
    <property type="match status" value="1"/>
</dbReference>
<dbReference type="Gene3D" id="3.60.15.10">
    <property type="entry name" value="Ribonuclease Z/Hydroxyacylglutathione hydrolase-like"/>
    <property type="match status" value="1"/>
</dbReference>
<name>Q30NV1_SULDN</name>
<dbReference type="SMART" id="SM00849">
    <property type="entry name" value="Lactamase_B"/>
    <property type="match status" value="1"/>
</dbReference>
<gene>
    <name evidence="3" type="ordered locus">Suden_2056</name>
</gene>
<protein>
    <submittedName>
        <fullName evidence="3">Beta-lactamase-like protein</fullName>
    </submittedName>
</protein>
<accession>Q30NV1</accession>
<feature type="domain" description="Metallo-beta-lactamase" evidence="2">
    <location>
        <begin position="83"/>
        <end position="269"/>
    </location>
</feature>
<reference evidence="3 4" key="1">
    <citation type="journal article" date="2008" name="Appl. Environ. Microbiol.">
        <title>Genome of the epsilonproteobacterial chemolithoautotroph Sulfurimonas denitrificans.</title>
        <authorList>
            <person name="Sievert S.M."/>
            <person name="Scott K.M."/>
            <person name="Klotz M.G."/>
            <person name="Chain P.S.G."/>
            <person name="Hauser L.J."/>
            <person name="Hemp J."/>
            <person name="Huegler M."/>
            <person name="Land M."/>
            <person name="Lapidus A."/>
            <person name="Larimer F.W."/>
            <person name="Lucas S."/>
            <person name="Malfatti S.A."/>
            <person name="Meyer F."/>
            <person name="Paulsen I.T."/>
            <person name="Ren Q."/>
            <person name="Simon J."/>
            <person name="Bailey K."/>
            <person name="Diaz E."/>
            <person name="Fitzpatrick K.A."/>
            <person name="Glover B."/>
            <person name="Gwatney N."/>
            <person name="Korajkic A."/>
            <person name="Long A."/>
            <person name="Mobberley J.M."/>
            <person name="Pantry S.N."/>
            <person name="Pazder G."/>
            <person name="Peterson S."/>
            <person name="Quintanilla J.D."/>
            <person name="Sprinkle R."/>
            <person name="Stephens J."/>
            <person name="Thomas P."/>
            <person name="Vaughn R."/>
            <person name="Weber M.J."/>
            <person name="Wooten L.L."/>
        </authorList>
    </citation>
    <scope>NUCLEOTIDE SEQUENCE [LARGE SCALE GENOMIC DNA]</scope>
    <source>
        <strain evidence="4">ATCC 33889 / DSM 1251</strain>
    </source>
</reference>
<dbReference type="PANTHER" id="PTHR43223:SF2">
    <property type="entry name" value="METALLO-BETA-LACTAMASE DOMAIN-CONTAINING PROTEIN"/>
    <property type="match status" value="1"/>
</dbReference>
<sequence>MLKKMINPLMISAVVLMPFISACSSDTTKSETTTTKTTTETAAPVATLSAEHQYNLEPKQVSENVWCFFGALEIPTKENAGDMSNSCYIKSNTGYVLWDTGPSYIYAKQAYEAMSKIAGKLPVTKVILSHEHDDHWLGNNYYKEVHGAEIVGPESINKNYKAGDKTRMFMTLAENAIRGTKIIPVDKWYEEKEPIKFTVDGVNFEYVSVGNGHSEEDYFLYMPDNKLILAGDLVMNGRITSNRDGSVEGQLAALETINSKDWTTLVPGHGFIIDKTATDEAVQYFTLTKERILAAIDDGVDSTEIVEKVPLEEFKDKELYDLLNAVNVSRAYLEYDMGLE</sequence>
<dbReference type="Proteomes" id="UP000002714">
    <property type="component" value="Chromosome"/>
</dbReference>
<dbReference type="PANTHER" id="PTHR43223">
    <property type="entry name" value="ALKYL/ARYL-SULFATASE"/>
    <property type="match status" value="1"/>
</dbReference>
<proteinExistence type="predicted"/>
<keyword evidence="1" id="KW-0732">Signal</keyword>
<dbReference type="CDD" id="cd16282">
    <property type="entry name" value="metallo-hydrolase-like_MBL-fold"/>
    <property type="match status" value="1"/>
</dbReference>
<evidence type="ECO:0000256" key="1">
    <source>
        <dbReference type="SAM" id="SignalP"/>
    </source>
</evidence>
<dbReference type="InterPro" id="IPR036866">
    <property type="entry name" value="RibonucZ/Hydroxyglut_hydro"/>
</dbReference>
<dbReference type="KEGG" id="tdn:Suden_2056"/>
<dbReference type="SUPFAM" id="SSF56281">
    <property type="entry name" value="Metallo-hydrolase/oxidoreductase"/>
    <property type="match status" value="1"/>
</dbReference>
<dbReference type="PROSITE" id="PS51257">
    <property type="entry name" value="PROKAR_LIPOPROTEIN"/>
    <property type="match status" value="1"/>
</dbReference>
<dbReference type="HOGENOM" id="CLU_056342_0_1_7"/>
<dbReference type="InterPro" id="IPR052195">
    <property type="entry name" value="Bact_Alkyl/Aryl-Sulfatase"/>
</dbReference>
<dbReference type="OrthoDB" id="5290005at2"/>